<keyword evidence="17" id="KW-1185">Reference proteome</keyword>
<feature type="region of interest" description="Disordered" evidence="13">
    <location>
        <begin position="657"/>
        <end position="699"/>
    </location>
</feature>
<sequence length="818" mass="89724">MMALSCHRPRRPLTVNRATRVAQLRLLSKAFVSRLGSSRKITASGVGTRPLLLASSYTNTLTIGIHIDLTSNTFTSGVEPCRRKKITLASLQQNFNSTSTVSSLLWLEVEGQGQRITIANAFQAYSDRSTSPQMLGYESIVGFAPSISSERLNVLDHRVKVMKYRRGSVLRGALREAPRSSSAGTNNLPPLTFHQVHGDNIRLCNGGTIARRHESFCKGVTFSARPVRVGEKVCVKFLEISDNWSGVIRFGFTSNDPINLRSGLPRYACPDLTNKPGYWAKALAERFAEPDTVLFYYVTSAGDVHFGVNGEEKGLFFTGVETRSPLWAIIDVYGNSTAIEFVDPNRQHFNNIRRGAEHSNEDNAQHSRHSAMDDASNAGRDVERIIVPSMQNLSIHHEPDVELPGLRFQPAGVIFTPLPFHHTRGRNIRFSNQQCVATRTDTEFCHGYAFTGRPLLLGERLVVQILATEPMYVGALALGLTSCDPARLTAEDLPDDSDLLLDRPEYWVVSKDVASSPQPGDEIAFTVTHYGEVQMSKNGGPPNVVMHVDQSLQLWAFVDVYGSTQRVRMLASRPTSPPRQRQSNPSPATIIQQQQQQQQQHSNHSNAATELSRFSEMVQFKPTVGGGTVLVVNLPPQGGYPAPPPPTPQPIYASAAHRNSAATVSHLPTSSAAPVPHPGSSRQSSPPLTGTMTSTGSSTYVDPVTYQSLDGTLTSQASSHLQQWSEGLQPTPGQPSECSICYERSIDSVLYMCGHMCMCYPCAIQQWRGKGGGHCPLCRAPIKDVIHNVTIRSIAITTAIIFTLRLSILRLKLSTFEG</sequence>
<evidence type="ECO:0000256" key="9">
    <source>
        <dbReference type="ARBA" id="ARBA00023242"/>
    </source>
</evidence>
<keyword evidence="4" id="KW-0677">Repeat</keyword>
<feature type="compositionally biased region" description="Polar residues" evidence="13">
    <location>
        <begin position="660"/>
        <end position="672"/>
    </location>
</feature>
<dbReference type="EMBL" id="JAYRBN010000061">
    <property type="protein sequence ID" value="KAL2739863.1"/>
    <property type="molecule type" value="Genomic_DNA"/>
</dbReference>
<feature type="compositionally biased region" description="Low complexity" evidence="13">
    <location>
        <begin position="572"/>
        <end position="600"/>
    </location>
</feature>
<dbReference type="InterPro" id="IPR013083">
    <property type="entry name" value="Znf_RING/FYVE/PHD"/>
</dbReference>
<evidence type="ECO:0000256" key="13">
    <source>
        <dbReference type="SAM" id="MobiDB-lite"/>
    </source>
</evidence>
<dbReference type="GO" id="GO:0007399">
    <property type="term" value="P:nervous system development"/>
    <property type="evidence" value="ECO:0007669"/>
    <property type="project" value="UniProtKB-KW"/>
</dbReference>
<keyword evidence="5 12" id="KW-0863">Zinc-finger</keyword>
<keyword evidence="6" id="KW-0862">Zinc</keyword>
<evidence type="ECO:0000256" key="4">
    <source>
        <dbReference type="ARBA" id="ARBA00022737"/>
    </source>
</evidence>
<feature type="region of interest" description="Disordered" evidence="13">
    <location>
        <begin position="569"/>
        <end position="608"/>
    </location>
</feature>
<dbReference type="SUPFAM" id="SSF57850">
    <property type="entry name" value="RING/U-box"/>
    <property type="match status" value="1"/>
</dbReference>
<dbReference type="Pfam" id="PF07177">
    <property type="entry name" value="Neuralized"/>
    <property type="match status" value="2"/>
</dbReference>
<feature type="domain" description="NHR" evidence="15">
    <location>
        <begin position="417"/>
        <end position="572"/>
    </location>
</feature>
<dbReference type="GO" id="GO:0008270">
    <property type="term" value="F:zinc ion binding"/>
    <property type="evidence" value="ECO:0007669"/>
    <property type="project" value="UniProtKB-KW"/>
</dbReference>
<feature type="domain" description="RING-type" evidence="14">
    <location>
        <begin position="738"/>
        <end position="779"/>
    </location>
</feature>
<protein>
    <recommendedName>
        <fullName evidence="11">Protein neuralized</fullName>
    </recommendedName>
</protein>
<keyword evidence="7" id="KW-0524">Neurogenesis</keyword>
<dbReference type="Gene3D" id="3.30.40.10">
    <property type="entry name" value="Zinc/RING finger domain, C3HC4 (zinc finger)"/>
    <property type="match status" value="1"/>
</dbReference>
<organism evidence="16 17">
    <name type="scientific">Vespula maculifrons</name>
    <name type="common">Eastern yellow jacket</name>
    <name type="synonym">Wasp</name>
    <dbReference type="NCBI Taxonomy" id="7453"/>
    <lineage>
        <taxon>Eukaryota</taxon>
        <taxon>Metazoa</taxon>
        <taxon>Ecdysozoa</taxon>
        <taxon>Arthropoda</taxon>
        <taxon>Hexapoda</taxon>
        <taxon>Insecta</taxon>
        <taxon>Pterygota</taxon>
        <taxon>Neoptera</taxon>
        <taxon>Endopterygota</taxon>
        <taxon>Hymenoptera</taxon>
        <taxon>Apocrita</taxon>
        <taxon>Aculeata</taxon>
        <taxon>Vespoidea</taxon>
        <taxon>Vespidae</taxon>
        <taxon>Vespinae</taxon>
        <taxon>Vespula</taxon>
    </lineage>
</organism>
<evidence type="ECO:0000256" key="10">
    <source>
        <dbReference type="ARBA" id="ARBA00058903"/>
    </source>
</evidence>
<evidence type="ECO:0000256" key="8">
    <source>
        <dbReference type="ARBA" id="ARBA00023125"/>
    </source>
</evidence>
<gene>
    <name evidence="16" type="ORF">V1477_011252</name>
</gene>
<dbReference type="Gene3D" id="2.60.120.920">
    <property type="match status" value="2"/>
</dbReference>
<evidence type="ECO:0000256" key="6">
    <source>
        <dbReference type="ARBA" id="ARBA00022833"/>
    </source>
</evidence>
<reference evidence="16 17" key="1">
    <citation type="journal article" date="2024" name="Ann. Entomol. Soc. Am.">
        <title>Genomic analyses of the southern and eastern yellowjacket wasps (Hymenoptera: Vespidae) reveal evolutionary signatures of social life.</title>
        <authorList>
            <person name="Catto M.A."/>
            <person name="Caine P.B."/>
            <person name="Orr S.E."/>
            <person name="Hunt B.G."/>
            <person name="Goodisman M.A.D."/>
        </authorList>
    </citation>
    <scope>NUCLEOTIDE SEQUENCE [LARGE SCALE GENOMIC DNA]</scope>
    <source>
        <strain evidence="16">232</strain>
        <tissue evidence="16">Head and thorax</tissue>
    </source>
</reference>
<feature type="domain" description="NHR" evidence="15">
    <location>
        <begin position="190"/>
        <end position="344"/>
    </location>
</feature>
<evidence type="ECO:0000256" key="5">
    <source>
        <dbReference type="ARBA" id="ARBA00022771"/>
    </source>
</evidence>
<dbReference type="PANTHER" id="PTHR12429">
    <property type="entry name" value="NEURALIZED"/>
    <property type="match status" value="1"/>
</dbReference>
<name>A0ABD2C668_VESMC</name>
<dbReference type="PROSITE" id="PS50089">
    <property type="entry name" value="ZF_RING_2"/>
    <property type="match status" value="1"/>
</dbReference>
<comment type="function">
    <text evidence="10">Involved in neurogenesis. Interacts with other neurogenic proteins in the specification of the neuroblast versus epidermoblast cell fate.</text>
</comment>
<dbReference type="CDD" id="cd16647">
    <property type="entry name" value="mRING-HC-C3HC5_NEU1"/>
    <property type="match status" value="1"/>
</dbReference>
<evidence type="ECO:0000256" key="7">
    <source>
        <dbReference type="ARBA" id="ARBA00022902"/>
    </source>
</evidence>
<evidence type="ECO:0000256" key="2">
    <source>
        <dbReference type="ARBA" id="ARBA00022473"/>
    </source>
</evidence>
<dbReference type="GO" id="GO:0005634">
    <property type="term" value="C:nucleus"/>
    <property type="evidence" value="ECO:0007669"/>
    <property type="project" value="UniProtKB-SubCell"/>
</dbReference>
<dbReference type="Proteomes" id="UP001607303">
    <property type="component" value="Unassembled WGS sequence"/>
</dbReference>
<accession>A0ABD2C668</accession>
<proteinExistence type="predicted"/>
<dbReference type="InterPro" id="IPR043136">
    <property type="entry name" value="B30.2/SPRY_sf"/>
</dbReference>
<comment type="subcellular location">
    <subcellularLocation>
        <location evidence="1">Nucleus</location>
    </subcellularLocation>
</comment>
<evidence type="ECO:0000259" key="15">
    <source>
        <dbReference type="PROSITE" id="PS51065"/>
    </source>
</evidence>
<dbReference type="FunFam" id="2.60.120.920:FF:000005">
    <property type="entry name" value="Putative E3 ubiquitin-protein ligase NEURL1B"/>
    <property type="match status" value="2"/>
</dbReference>
<evidence type="ECO:0000256" key="12">
    <source>
        <dbReference type="PROSITE-ProRule" id="PRU00175"/>
    </source>
</evidence>
<keyword evidence="3" id="KW-0479">Metal-binding</keyword>
<dbReference type="SMART" id="SM00184">
    <property type="entry name" value="RING"/>
    <property type="match status" value="1"/>
</dbReference>
<evidence type="ECO:0000313" key="17">
    <source>
        <dbReference type="Proteomes" id="UP001607303"/>
    </source>
</evidence>
<evidence type="ECO:0000256" key="1">
    <source>
        <dbReference type="ARBA" id="ARBA00004123"/>
    </source>
</evidence>
<keyword evidence="9" id="KW-0539">Nucleus</keyword>
<dbReference type="FunFam" id="3.30.40.10:FF:000441">
    <property type="entry name" value="Neuralized, isoform B"/>
    <property type="match status" value="1"/>
</dbReference>
<evidence type="ECO:0000259" key="14">
    <source>
        <dbReference type="PROSITE" id="PS50089"/>
    </source>
</evidence>
<dbReference type="GO" id="GO:0003677">
    <property type="term" value="F:DNA binding"/>
    <property type="evidence" value="ECO:0007669"/>
    <property type="project" value="UniProtKB-KW"/>
</dbReference>
<dbReference type="AlphaFoldDB" id="A0ABD2C668"/>
<dbReference type="InterPro" id="IPR001841">
    <property type="entry name" value="Znf_RING"/>
</dbReference>
<dbReference type="InterPro" id="IPR006573">
    <property type="entry name" value="NHR_dom"/>
</dbReference>
<keyword evidence="2" id="KW-0217">Developmental protein</keyword>
<dbReference type="InterPro" id="IPR037962">
    <property type="entry name" value="Neuralized"/>
</dbReference>
<dbReference type="SMART" id="SM00588">
    <property type="entry name" value="NEUZ"/>
    <property type="match status" value="2"/>
</dbReference>
<feature type="region of interest" description="Disordered" evidence="13">
    <location>
        <begin position="357"/>
        <end position="377"/>
    </location>
</feature>
<comment type="caution">
    <text evidence="16">The sequence shown here is derived from an EMBL/GenBank/DDBJ whole genome shotgun (WGS) entry which is preliminary data.</text>
</comment>
<dbReference type="PROSITE" id="PS51065">
    <property type="entry name" value="NHR"/>
    <property type="match status" value="2"/>
</dbReference>
<evidence type="ECO:0000256" key="11">
    <source>
        <dbReference type="ARBA" id="ARBA00068495"/>
    </source>
</evidence>
<evidence type="ECO:0000313" key="16">
    <source>
        <dbReference type="EMBL" id="KAL2739863.1"/>
    </source>
</evidence>
<evidence type="ECO:0000256" key="3">
    <source>
        <dbReference type="ARBA" id="ARBA00022723"/>
    </source>
</evidence>
<dbReference type="Pfam" id="PF13920">
    <property type="entry name" value="zf-C3HC4_3"/>
    <property type="match status" value="1"/>
</dbReference>
<dbReference type="PANTHER" id="PTHR12429:SF6">
    <property type="entry name" value="PROTEIN NEURALIZED"/>
    <property type="match status" value="1"/>
</dbReference>
<feature type="compositionally biased region" description="Low complexity" evidence="13">
    <location>
        <begin position="684"/>
        <end position="699"/>
    </location>
</feature>
<keyword evidence="8" id="KW-0238">DNA-binding</keyword>